<dbReference type="InterPro" id="IPR041690">
    <property type="entry name" value="Cadherin_5"/>
</dbReference>
<protein>
    <recommendedName>
        <fullName evidence="1">Cadherin domain-containing protein</fullName>
    </recommendedName>
</protein>
<dbReference type="InterPro" id="IPR002126">
    <property type="entry name" value="Cadherin-like_dom"/>
</dbReference>
<reference evidence="2 3" key="1">
    <citation type="submission" date="2017-01" db="EMBL/GenBank/DDBJ databases">
        <authorList>
            <person name="Mah S.A."/>
            <person name="Swanson W.J."/>
            <person name="Moy G.W."/>
            <person name="Vacquier V.D."/>
        </authorList>
    </citation>
    <scope>NUCLEOTIDE SEQUENCE [LARGE SCALE GENOMIC DNA]</scope>
    <source>
        <strain evidence="2 3">RU36E</strain>
    </source>
</reference>
<proteinExistence type="predicted"/>
<name>A0A1N6XEI3_AQUAC</name>
<dbReference type="GO" id="GO:0016020">
    <property type="term" value="C:membrane"/>
    <property type="evidence" value="ECO:0007669"/>
    <property type="project" value="InterPro"/>
</dbReference>
<dbReference type="PROSITE" id="PS50268">
    <property type="entry name" value="CADHERIN_2"/>
    <property type="match status" value="1"/>
</dbReference>
<dbReference type="NCBIfam" id="NF012211">
    <property type="entry name" value="tand_rpt_95"/>
    <property type="match status" value="5"/>
</dbReference>
<feature type="domain" description="Cadherin" evidence="1">
    <location>
        <begin position="151"/>
        <end position="244"/>
    </location>
</feature>
<evidence type="ECO:0000259" key="1">
    <source>
        <dbReference type="PROSITE" id="PS50268"/>
    </source>
</evidence>
<evidence type="ECO:0000313" key="3">
    <source>
        <dbReference type="Proteomes" id="UP000185841"/>
    </source>
</evidence>
<accession>A0A1N6XEI3</accession>
<sequence>MGTESISGSTLTFTPSANWNGSTTLTYRAIDNNGGSSAPATVSITVTPVNDPPSVSDRLITTNEDTATTVTLNVSDVDLSFEGDSHTWEIVSAPNAAHGSASISGNTLTFTPAANWNGTTTLTYRAKDSKGAYSAVKTVTITVNEVNDAPVASNRNMTTAEDTAGNVTLVASDIDGDSLTYSLVTPPNSAHGTVTISGNVATFTPKPNWNGTTSFTYRANDGTANSNTATVSVTVTPVNDGPAVNDATLTLDEDTTATLTLAVSDVDMSFEGDSHTWEIVSAPNAAHGSASISGNTLTFTPAANWNGSTTLTYRAKDSKGAYSTARTVSITVTPVNDVPVASNIEVSTEEETVVTIQRPATDVEDNDKLQYALTSSVTNGIIKINADRLEFTPEKDFNGAVVIKFKVFDTEEAWSNEGSITINVTPINDAPSATGASIAVEEGGASGLTQPWVNDVDSIYGDTHTFSVVGQPSNGVAEVVDGKLQYTPAQQYFGEDKFQIQATDSEGMSVVGDALVVVSKRNFAPTDILPGEISFYEGIGSSAELTVVDPNTWGDHTLEVVTQPAHGSVTIAGKVLTFKTDGSSDTQVTLRATDQDGQTTEKQIALKPKPASDFFDGRPVVETGVTSTFPAVTKQMKTAAGSYAFRLADEPILTALGDEMVAYVTPDSEVGVSLLSRQLKQSEGMRFEPIKQAGYIEAAIGGLDVGVDGTATILLSRADRVGPVYSVKVRAWAVEGELAADSWSIKQAAGRAKINFSATNSVCSIKTSETTARVPNTLDQPTCWIKWTKTPDEWRNQSDPSNLRMEASGRSIGNQPVQATVYVFDEEGGRHELASFSNELTVVPLAGQITFAIQPAPTEAYQAVENLSLVIKHSSGPACDLTVNPTKAKNASNQWQKTQVCLLQWTNLPSGLAQASNWDYPQAVGGIDNLGEQTINWEASIFTPSGEQVSIGHGSHTLTVVEPPAITVELPQTNLIKGNLYSVSSEGGFVGDASIVGLSSDIRVSITRDGMVEENSVVPSYGRTQRINRQVKGKPAALWSTTEYLLEASYTELPGHTTSKPVELLAVPADAVRPVILNDERSMLDTEFLPVEVAIQNTKYPTDPYSLASMGDWDVRLYIVKPDGSREEMSGWEPIDENGIARFDLGVSSMTNQAIRLFAEARVRSPVPEYESIRSTPFPLIISILNGDPLLGHVQALRVIGPAPLRSTFYAMTDSRWEAKDLGPVRWEISHDQGASWETVVNTSTMPQRLTKVFEKGRYLLRAELTNKNSGATSMTPTIEVIAFLVPQARIKGPANVFINDTGNFHLTNNDGTPLDETNLVIEWSEDRGATWIAGGASYQLTRNKSERVYLQARLKYADSPDDKRVYKNLRAGVAFRPVRPPRVQIIGPRRPEVGAEATWTANMMMPYPKMDLTMDGYFILPDGTETTLKEVKYTPTMEDFLDEGRTIGFKAWINGYEDKGGMGLTEYRLIFWSYDWPEWQFVNKMSAVYAPADLTMQVRSMGTFREFEGLKMEWEIPPYDAMDMIKDDYEPTRIVRINEPGTYQFGVHITDDRGNYSYIEQDLEFLEPIPWSVKLSWSGDNEFNRAPLGVLLRPSISGGHPKDRIETRNYSINGQPLPAAGDYGRATLDAGTHTARLDIATSMGYTAFGTVDIGVEQNQPPSCSINVLEGSSSWLAKATCADPDGRIDRHLWFVDGVEQALSSSSISVPKWRYPNGMPVITLVGVDNSGAESAPVANQ</sequence>
<dbReference type="GO" id="GO:0007156">
    <property type="term" value="P:homophilic cell adhesion via plasma membrane adhesion molecules"/>
    <property type="evidence" value="ECO:0007669"/>
    <property type="project" value="InterPro"/>
</dbReference>
<dbReference type="GO" id="GO:0005509">
    <property type="term" value="F:calcium ion binding"/>
    <property type="evidence" value="ECO:0007669"/>
    <property type="project" value="InterPro"/>
</dbReference>
<evidence type="ECO:0000313" key="2">
    <source>
        <dbReference type="EMBL" id="SIR00680.1"/>
    </source>
</evidence>
<organism evidence="2 3">
    <name type="scientific">Aquipseudomonas alcaligenes</name>
    <name type="common">Pseudomonas alcaligenes</name>
    <dbReference type="NCBI Taxonomy" id="43263"/>
    <lineage>
        <taxon>Bacteria</taxon>
        <taxon>Pseudomonadati</taxon>
        <taxon>Pseudomonadota</taxon>
        <taxon>Gammaproteobacteria</taxon>
        <taxon>Pseudomonadales</taxon>
        <taxon>Pseudomonadaceae</taxon>
        <taxon>Aquipseudomonas</taxon>
    </lineage>
</organism>
<dbReference type="Gene3D" id="2.60.40.3440">
    <property type="match status" value="4"/>
</dbReference>
<dbReference type="Proteomes" id="UP000185841">
    <property type="component" value="Unassembled WGS sequence"/>
</dbReference>
<dbReference type="EMBL" id="FTMP01000012">
    <property type="protein sequence ID" value="SIR00680.1"/>
    <property type="molecule type" value="Genomic_DNA"/>
</dbReference>
<dbReference type="Pfam" id="PF17892">
    <property type="entry name" value="Cadherin_5"/>
    <property type="match status" value="1"/>
</dbReference>
<gene>
    <name evidence="2" type="ORF">SAMN05878282_112109</name>
</gene>
<dbReference type="Gene3D" id="2.60.40.2810">
    <property type="match status" value="1"/>
</dbReference>
<dbReference type="Pfam" id="PF17963">
    <property type="entry name" value="Big_9"/>
    <property type="match status" value="5"/>
</dbReference>